<reference evidence="1" key="1">
    <citation type="submission" date="2021-03" db="EMBL/GenBank/DDBJ databases">
        <title>Genomic Encyclopedia of Type Strains, Phase IV (KMG-IV): sequencing the most valuable type-strain genomes for metagenomic binning, comparative biology and taxonomic classification.</title>
        <authorList>
            <person name="Goeker M."/>
        </authorList>
    </citation>
    <scope>NUCLEOTIDE SEQUENCE</scope>
    <source>
        <strain evidence="1">DSM 107338</strain>
    </source>
</reference>
<organism evidence="1 2">
    <name type="scientific">Oceanobacillus polygoni</name>
    <dbReference type="NCBI Taxonomy" id="1235259"/>
    <lineage>
        <taxon>Bacteria</taxon>
        <taxon>Bacillati</taxon>
        <taxon>Bacillota</taxon>
        <taxon>Bacilli</taxon>
        <taxon>Bacillales</taxon>
        <taxon>Bacillaceae</taxon>
        <taxon>Oceanobacillus</taxon>
    </lineage>
</organism>
<proteinExistence type="predicted"/>
<evidence type="ECO:0000313" key="1">
    <source>
        <dbReference type="EMBL" id="MBP2079640.1"/>
    </source>
</evidence>
<dbReference type="AlphaFoldDB" id="A0A9X0Z016"/>
<evidence type="ECO:0000313" key="2">
    <source>
        <dbReference type="Proteomes" id="UP001138793"/>
    </source>
</evidence>
<gene>
    <name evidence="1" type="ORF">J2Z64_003939</name>
</gene>
<dbReference type="RefSeq" id="WP_149472875.1">
    <property type="nucleotide sequence ID" value="NZ_JAGGMB010000019.1"/>
</dbReference>
<name>A0A9X0Z016_9BACI</name>
<sequence length="96" mass="11230">MVPLVMNHGEFMEALEEKQLVNEKYTILEKLQEEIYGVDNSIYQELSFYHHAVNEDGDYKSYHFYFAVIPEKQNKVTGNPKNAILGLEFRFLVAVL</sequence>
<keyword evidence="2" id="KW-1185">Reference proteome</keyword>
<protein>
    <submittedName>
        <fullName evidence="1">Uncharacterized protein</fullName>
    </submittedName>
</protein>
<dbReference type="Proteomes" id="UP001138793">
    <property type="component" value="Unassembled WGS sequence"/>
</dbReference>
<comment type="caution">
    <text evidence="1">The sequence shown here is derived from an EMBL/GenBank/DDBJ whole genome shotgun (WGS) entry which is preliminary data.</text>
</comment>
<dbReference type="EMBL" id="JAGGMB010000019">
    <property type="protein sequence ID" value="MBP2079640.1"/>
    <property type="molecule type" value="Genomic_DNA"/>
</dbReference>
<dbReference type="OrthoDB" id="2972296at2"/>
<accession>A0A9X0Z016</accession>